<protein>
    <submittedName>
        <fullName evidence="1">Uncharacterized protein</fullName>
    </submittedName>
</protein>
<evidence type="ECO:0000313" key="2">
    <source>
        <dbReference type="Proteomes" id="UP000295351"/>
    </source>
</evidence>
<keyword evidence="2" id="KW-1185">Reference proteome</keyword>
<evidence type="ECO:0000313" key="1">
    <source>
        <dbReference type="EMBL" id="TCN34339.1"/>
    </source>
</evidence>
<comment type="caution">
    <text evidence="1">The sequence shown here is derived from an EMBL/GenBank/DDBJ whole genome shotgun (WGS) entry which is preliminary data.</text>
</comment>
<organism evidence="1 2">
    <name type="scientific">Shinella granuli</name>
    <dbReference type="NCBI Taxonomy" id="323621"/>
    <lineage>
        <taxon>Bacteria</taxon>
        <taxon>Pseudomonadati</taxon>
        <taxon>Pseudomonadota</taxon>
        <taxon>Alphaproteobacteria</taxon>
        <taxon>Hyphomicrobiales</taxon>
        <taxon>Rhizobiaceae</taxon>
        <taxon>Shinella</taxon>
    </lineage>
</organism>
<reference evidence="1 2" key="1">
    <citation type="submission" date="2019-03" db="EMBL/GenBank/DDBJ databases">
        <title>Genomic Encyclopedia of Type Strains, Phase IV (KMG-IV): sequencing the most valuable type-strain genomes for metagenomic binning, comparative biology and taxonomic classification.</title>
        <authorList>
            <person name="Goeker M."/>
        </authorList>
    </citation>
    <scope>NUCLEOTIDE SEQUENCE [LARGE SCALE GENOMIC DNA]</scope>
    <source>
        <strain evidence="1 2">DSM 18401</strain>
    </source>
</reference>
<proteinExistence type="predicted"/>
<dbReference type="AlphaFoldDB" id="A0A4R2C631"/>
<dbReference type="EMBL" id="SLVX01000037">
    <property type="protein sequence ID" value="TCN34339.1"/>
    <property type="molecule type" value="Genomic_DNA"/>
</dbReference>
<gene>
    <name evidence="1" type="ORF">EV665_13723</name>
</gene>
<dbReference type="RefSeq" id="WP_133036880.1">
    <property type="nucleotide sequence ID" value="NZ_BAABEI010000003.1"/>
</dbReference>
<dbReference type="Proteomes" id="UP000295351">
    <property type="component" value="Unassembled WGS sequence"/>
</dbReference>
<sequence length="99" mass="11138">MESVILHILRDAVDAHLPAIVDDDRRQTALTYLRGLDIAIAARSSESKTSSVAVLRNQKTKGRLNRVISDYHQSAIADARRLHHQGFHELGWDVRNEIG</sequence>
<name>A0A4R2C631_SHIGR</name>
<accession>A0A4R2C631</accession>